<evidence type="ECO:0000256" key="3">
    <source>
        <dbReference type="ARBA" id="ARBA00022833"/>
    </source>
</evidence>
<dbReference type="PROSITE" id="PS50023">
    <property type="entry name" value="LIM_DOMAIN_2"/>
    <property type="match status" value="1"/>
</dbReference>
<dbReference type="PROSITE" id="PS00478">
    <property type="entry name" value="LIM_DOMAIN_1"/>
    <property type="match status" value="1"/>
</dbReference>
<evidence type="ECO:0000256" key="7">
    <source>
        <dbReference type="PROSITE-ProRule" id="PRU00125"/>
    </source>
</evidence>
<evidence type="ECO:0000256" key="4">
    <source>
        <dbReference type="ARBA" id="ARBA00023125"/>
    </source>
</evidence>
<keyword evidence="2 7" id="KW-0479">Metal-binding</keyword>
<keyword evidence="3 7" id="KW-0862">Zinc</keyword>
<evidence type="ECO:0000256" key="1">
    <source>
        <dbReference type="ARBA" id="ARBA00004123"/>
    </source>
</evidence>
<evidence type="ECO:0000256" key="5">
    <source>
        <dbReference type="ARBA" id="ARBA00023155"/>
    </source>
</evidence>
<evidence type="ECO:0000256" key="2">
    <source>
        <dbReference type="ARBA" id="ARBA00022723"/>
    </source>
</evidence>
<keyword evidence="6" id="KW-0539">Nucleus</keyword>
<dbReference type="InterPro" id="IPR001781">
    <property type="entry name" value="Znf_LIM"/>
</dbReference>
<dbReference type="Pfam" id="PF00412">
    <property type="entry name" value="LIM"/>
    <property type="match status" value="1"/>
</dbReference>
<protein>
    <recommendedName>
        <fullName evidence="9">LIM zinc-binding domain-containing protein</fullName>
    </recommendedName>
</protein>
<feature type="compositionally biased region" description="Basic and acidic residues" evidence="8">
    <location>
        <begin position="1"/>
        <end position="11"/>
    </location>
</feature>
<dbReference type="RefSeq" id="XP_014145470.1">
    <property type="nucleotide sequence ID" value="XM_014289995.1"/>
</dbReference>
<proteinExistence type="predicted"/>
<dbReference type="SMART" id="SM00132">
    <property type="entry name" value="LIM"/>
    <property type="match status" value="1"/>
</dbReference>
<dbReference type="GO" id="GO:0005634">
    <property type="term" value="C:nucleus"/>
    <property type="evidence" value="ECO:0007669"/>
    <property type="project" value="UniProtKB-SubCell"/>
</dbReference>
<dbReference type="PANTHER" id="PTHR24208:SF166">
    <property type="entry name" value="LIM HOMEOBOX TRANSCRIPTION FACTOR 1 ALPHA, ISOFORM B"/>
    <property type="match status" value="1"/>
</dbReference>
<dbReference type="Gene3D" id="2.10.110.10">
    <property type="entry name" value="Cysteine Rich Protein"/>
    <property type="match status" value="2"/>
</dbReference>
<dbReference type="EMBL" id="KQ248533">
    <property type="protein sequence ID" value="KNC71568.1"/>
    <property type="molecule type" value="Genomic_DNA"/>
</dbReference>
<feature type="domain" description="LIM zinc-binding" evidence="9">
    <location>
        <begin position="58"/>
        <end position="95"/>
    </location>
</feature>
<evidence type="ECO:0000259" key="9">
    <source>
        <dbReference type="PROSITE" id="PS50023"/>
    </source>
</evidence>
<name>A0A0L0F5Z9_9EUKA</name>
<evidence type="ECO:0000256" key="8">
    <source>
        <dbReference type="SAM" id="MobiDB-lite"/>
    </source>
</evidence>
<evidence type="ECO:0000313" key="10">
    <source>
        <dbReference type="EMBL" id="KNC71568.1"/>
    </source>
</evidence>
<feature type="non-terminal residue" evidence="10">
    <location>
        <position position="95"/>
    </location>
</feature>
<keyword evidence="5" id="KW-0371">Homeobox</keyword>
<keyword evidence="4" id="KW-0238">DNA-binding</keyword>
<dbReference type="InterPro" id="IPR050453">
    <property type="entry name" value="LIM_Homeobox_TF"/>
</dbReference>
<keyword evidence="11" id="KW-1185">Reference proteome</keyword>
<dbReference type="GO" id="GO:0046872">
    <property type="term" value="F:metal ion binding"/>
    <property type="evidence" value="ECO:0007669"/>
    <property type="project" value="UniProtKB-KW"/>
</dbReference>
<dbReference type="SUPFAM" id="SSF57716">
    <property type="entry name" value="Glucocorticoid receptor-like (DNA-binding domain)"/>
    <property type="match status" value="1"/>
</dbReference>
<evidence type="ECO:0000313" key="11">
    <source>
        <dbReference type="Proteomes" id="UP000054560"/>
    </source>
</evidence>
<dbReference type="STRING" id="667725.A0A0L0F5Z9"/>
<accession>A0A0L0F5Z9</accession>
<comment type="subcellular location">
    <subcellularLocation>
        <location evidence="1">Nucleus</location>
    </subcellularLocation>
</comment>
<gene>
    <name evidence="10" type="ORF">SARC_15893</name>
</gene>
<reference evidence="10 11" key="1">
    <citation type="submission" date="2011-02" db="EMBL/GenBank/DDBJ databases">
        <title>The Genome Sequence of Sphaeroforma arctica JP610.</title>
        <authorList>
            <consortium name="The Broad Institute Genome Sequencing Platform"/>
            <person name="Russ C."/>
            <person name="Cuomo C."/>
            <person name="Young S.K."/>
            <person name="Zeng Q."/>
            <person name="Gargeya S."/>
            <person name="Alvarado L."/>
            <person name="Berlin A."/>
            <person name="Chapman S.B."/>
            <person name="Chen Z."/>
            <person name="Freedman E."/>
            <person name="Gellesch M."/>
            <person name="Goldberg J."/>
            <person name="Griggs A."/>
            <person name="Gujja S."/>
            <person name="Heilman E."/>
            <person name="Heiman D."/>
            <person name="Howarth C."/>
            <person name="Mehta T."/>
            <person name="Neiman D."/>
            <person name="Pearson M."/>
            <person name="Roberts A."/>
            <person name="Saif S."/>
            <person name="Shea T."/>
            <person name="Shenoy N."/>
            <person name="Sisk P."/>
            <person name="Stolte C."/>
            <person name="Sykes S."/>
            <person name="White J."/>
            <person name="Yandava C."/>
            <person name="Burger G."/>
            <person name="Gray M.W."/>
            <person name="Holland P.W.H."/>
            <person name="King N."/>
            <person name="Lang F.B.F."/>
            <person name="Roger A.J."/>
            <person name="Ruiz-Trillo I."/>
            <person name="Haas B."/>
            <person name="Nusbaum C."/>
            <person name="Birren B."/>
        </authorList>
    </citation>
    <scope>NUCLEOTIDE SEQUENCE [LARGE SCALE GENOMIC DNA]</scope>
    <source>
        <strain evidence="10 11">JP610</strain>
    </source>
</reference>
<dbReference type="GO" id="GO:0000977">
    <property type="term" value="F:RNA polymerase II transcription regulatory region sequence-specific DNA binding"/>
    <property type="evidence" value="ECO:0007669"/>
    <property type="project" value="TreeGrafter"/>
</dbReference>
<dbReference type="OrthoDB" id="20134at2759"/>
<dbReference type="AlphaFoldDB" id="A0A0L0F5Z9"/>
<evidence type="ECO:0000256" key="6">
    <source>
        <dbReference type="ARBA" id="ARBA00023242"/>
    </source>
</evidence>
<dbReference type="Proteomes" id="UP000054560">
    <property type="component" value="Unassembled WGS sequence"/>
</dbReference>
<dbReference type="GO" id="GO:0000981">
    <property type="term" value="F:DNA-binding transcription factor activity, RNA polymerase II-specific"/>
    <property type="evidence" value="ECO:0007669"/>
    <property type="project" value="TreeGrafter"/>
</dbReference>
<feature type="region of interest" description="Disordered" evidence="8">
    <location>
        <begin position="1"/>
        <end position="24"/>
    </location>
</feature>
<dbReference type="GeneID" id="25916397"/>
<keyword evidence="7" id="KW-0440">LIM domain</keyword>
<dbReference type="PANTHER" id="PTHR24208">
    <property type="entry name" value="LIM/HOMEOBOX PROTEIN LHX"/>
    <property type="match status" value="1"/>
</dbReference>
<organism evidence="10 11">
    <name type="scientific">Sphaeroforma arctica JP610</name>
    <dbReference type="NCBI Taxonomy" id="667725"/>
    <lineage>
        <taxon>Eukaryota</taxon>
        <taxon>Ichthyosporea</taxon>
        <taxon>Ichthyophonida</taxon>
        <taxon>Sphaeroforma</taxon>
    </lineage>
</organism>
<sequence length="95" mass="10875">MSEHNIKEGNKALKKKQKQQLATAPTRCHMCNIPLVQGHYSLRGKSYCERHFKSKFVVKCSGCGQHIEGPNIPVKGEQFYHPECFTCRQCRSIIP</sequence>